<evidence type="ECO:0000313" key="6">
    <source>
        <dbReference type="Proteomes" id="UP000005631"/>
    </source>
</evidence>
<evidence type="ECO:0000256" key="4">
    <source>
        <dbReference type="SAM" id="SignalP"/>
    </source>
</evidence>
<evidence type="ECO:0000313" key="5">
    <source>
        <dbReference type="EMBL" id="AEV33205.1"/>
    </source>
</evidence>
<dbReference type="HOGENOM" id="CLU_057100_1_1_10"/>
<proteinExistence type="predicted"/>
<dbReference type="RefSeq" id="WP_014202554.1">
    <property type="nucleotide sequence ID" value="NC_016599.1"/>
</dbReference>
<dbReference type="PATRIC" id="fig|926562.3.peg.2247"/>
<dbReference type="STRING" id="926562.Oweho_2231"/>
<comment type="subcellular location">
    <subcellularLocation>
        <location evidence="1">Cell outer membrane</location>
    </subcellularLocation>
</comment>
<dbReference type="InterPro" id="IPR036942">
    <property type="entry name" value="Beta-barrel_TonB_sf"/>
</dbReference>
<keyword evidence="3" id="KW-0998">Cell outer membrane</keyword>
<dbReference type="InterPro" id="IPR021428">
    <property type="entry name" value="DUF3078"/>
</dbReference>
<dbReference type="Pfam" id="PF11276">
    <property type="entry name" value="DUF3078"/>
    <property type="match status" value="1"/>
</dbReference>
<name>G8R4T1_OWEHD</name>
<dbReference type="Gene3D" id="2.40.170.20">
    <property type="entry name" value="TonB-dependent receptor, beta-barrel domain"/>
    <property type="match status" value="1"/>
</dbReference>
<evidence type="ECO:0000256" key="1">
    <source>
        <dbReference type="ARBA" id="ARBA00004442"/>
    </source>
</evidence>
<dbReference type="AlphaFoldDB" id="G8R4T1"/>
<reference evidence="5 6" key="1">
    <citation type="journal article" date="2012" name="Stand. Genomic Sci.">
        <title>Genome sequence of the orange-pigmented seawater bacterium Owenweeksia hongkongensis type strain (UST20020801(T)).</title>
        <authorList>
            <person name="Riedel T."/>
            <person name="Held B."/>
            <person name="Nolan M."/>
            <person name="Lucas S."/>
            <person name="Lapidus A."/>
            <person name="Tice H."/>
            <person name="Del Rio T.G."/>
            <person name="Cheng J.F."/>
            <person name="Han C."/>
            <person name="Tapia R."/>
            <person name="Goodwin L.A."/>
            <person name="Pitluck S."/>
            <person name="Liolios K."/>
            <person name="Mavromatis K."/>
            <person name="Pagani I."/>
            <person name="Ivanova N."/>
            <person name="Mikhailova N."/>
            <person name="Pati A."/>
            <person name="Chen A."/>
            <person name="Palaniappan K."/>
            <person name="Rohde M."/>
            <person name="Tindall B.J."/>
            <person name="Detter J.C."/>
            <person name="Goker M."/>
            <person name="Woyke T."/>
            <person name="Bristow J."/>
            <person name="Eisen J.A."/>
            <person name="Markowitz V."/>
            <person name="Hugenholtz P."/>
            <person name="Klenk H.P."/>
            <person name="Kyrpides N.C."/>
        </authorList>
    </citation>
    <scope>NUCLEOTIDE SEQUENCE</scope>
    <source>
        <strain evidence="6">DSM 17368 / JCM 12287 / NRRL B-23963</strain>
    </source>
</reference>
<sequence length="314" mass="34827">MRKISILLITLFAGGYAFGQTDSATAAQDTAWKVGGNMGLQFAQSSYQNWQAGGVNSVAGNAIFSVFANYDNGGDWGWANSLDVAYGLNLQEDVFNKTDDRFELVSRVDRHLSKNWSLSGELNFRTQLTDGYSVAGSKDVDDRISRFMAPGYLLVGLGATYAPNENFTVYISPATSKMTFVQDQVLADAGSFGVEAADTVNGAYVAGKQFRYEIGGYVNVTYRRELLKNVDMQFKLDLFSNYLDGQYKYIDVNSEFKLFMKVNDFISASVALNLIYDHDILFDTNNDGIMDGPRTQFKEVIGVGFAYNFGYQPK</sequence>
<dbReference type="eggNOG" id="COG3137">
    <property type="taxonomic scope" value="Bacteria"/>
</dbReference>
<dbReference type="OrthoDB" id="1495718at2"/>
<gene>
    <name evidence="5" type="ordered locus">Oweho_2231</name>
</gene>
<evidence type="ECO:0000256" key="2">
    <source>
        <dbReference type="ARBA" id="ARBA00023136"/>
    </source>
</evidence>
<protein>
    <recommendedName>
        <fullName evidence="7">DUF3078 domain-containing protein</fullName>
    </recommendedName>
</protein>
<dbReference type="Proteomes" id="UP000005631">
    <property type="component" value="Chromosome"/>
</dbReference>
<feature type="signal peptide" evidence="4">
    <location>
        <begin position="1"/>
        <end position="19"/>
    </location>
</feature>
<keyword evidence="2" id="KW-0472">Membrane</keyword>
<dbReference type="GO" id="GO:0009279">
    <property type="term" value="C:cell outer membrane"/>
    <property type="evidence" value="ECO:0007669"/>
    <property type="project" value="UniProtKB-SubCell"/>
</dbReference>
<evidence type="ECO:0008006" key="7">
    <source>
        <dbReference type="Google" id="ProtNLM"/>
    </source>
</evidence>
<evidence type="ECO:0000256" key="3">
    <source>
        <dbReference type="ARBA" id="ARBA00023237"/>
    </source>
</evidence>
<keyword evidence="6" id="KW-1185">Reference proteome</keyword>
<accession>G8R4T1</accession>
<dbReference type="EMBL" id="CP003156">
    <property type="protein sequence ID" value="AEV33205.1"/>
    <property type="molecule type" value="Genomic_DNA"/>
</dbReference>
<keyword evidence="4" id="KW-0732">Signal</keyword>
<organism evidence="5 6">
    <name type="scientific">Owenweeksia hongkongensis (strain DSM 17368 / CIP 108786 / JCM 12287 / NRRL B-23963 / UST20020801)</name>
    <dbReference type="NCBI Taxonomy" id="926562"/>
    <lineage>
        <taxon>Bacteria</taxon>
        <taxon>Pseudomonadati</taxon>
        <taxon>Bacteroidota</taxon>
        <taxon>Flavobacteriia</taxon>
        <taxon>Flavobacteriales</taxon>
        <taxon>Owenweeksiaceae</taxon>
        <taxon>Owenweeksia</taxon>
    </lineage>
</organism>
<feature type="chain" id="PRO_5003514331" description="DUF3078 domain-containing protein" evidence="4">
    <location>
        <begin position="20"/>
        <end position="314"/>
    </location>
</feature>
<dbReference type="KEGG" id="oho:Oweho_2231"/>